<evidence type="ECO:0000256" key="5">
    <source>
        <dbReference type="ARBA" id="ARBA00022737"/>
    </source>
</evidence>
<evidence type="ECO:0000256" key="6">
    <source>
        <dbReference type="ARBA" id="ARBA00022771"/>
    </source>
</evidence>
<dbReference type="PANTHER" id="PTHR15135:SF7">
    <property type="entry name" value="STAC-LIKE, ISOFORM J"/>
    <property type="match status" value="1"/>
</dbReference>
<evidence type="ECO:0000256" key="8">
    <source>
        <dbReference type="SAM" id="MobiDB-lite"/>
    </source>
</evidence>
<feature type="region of interest" description="Disordered" evidence="8">
    <location>
        <begin position="1"/>
        <end position="20"/>
    </location>
</feature>
<dbReference type="PANTHER" id="PTHR15135">
    <property type="entry name" value="STAC"/>
    <property type="match status" value="1"/>
</dbReference>
<reference evidence="11" key="1">
    <citation type="submission" date="2016-11" db="UniProtKB">
        <authorList>
            <consortium name="WormBaseParasite"/>
        </authorList>
    </citation>
    <scope>IDENTIFICATION</scope>
</reference>
<keyword evidence="6" id="KW-0862">Zinc</keyword>
<evidence type="ECO:0000259" key="9">
    <source>
        <dbReference type="Pfam" id="PF26085"/>
    </source>
</evidence>
<evidence type="ECO:0000256" key="4">
    <source>
        <dbReference type="ARBA" id="ARBA00022490"/>
    </source>
</evidence>
<dbReference type="WBParaSite" id="L893_g4957.t1">
    <property type="protein sequence ID" value="L893_g4957.t1"/>
    <property type="gene ID" value="L893_g4957"/>
</dbReference>
<keyword evidence="7" id="KW-0472">Membrane</keyword>
<feature type="compositionally biased region" description="Polar residues" evidence="8">
    <location>
        <begin position="170"/>
        <end position="218"/>
    </location>
</feature>
<organism evidence="10 11">
    <name type="scientific">Steinernema glaseri</name>
    <dbReference type="NCBI Taxonomy" id="37863"/>
    <lineage>
        <taxon>Eukaryota</taxon>
        <taxon>Metazoa</taxon>
        <taxon>Ecdysozoa</taxon>
        <taxon>Nematoda</taxon>
        <taxon>Chromadorea</taxon>
        <taxon>Rhabditida</taxon>
        <taxon>Tylenchina</taxon>
        <taxon>Panagrolaimomorpha</taxon>
        <taxon>Strongyloidoidea</taxon>
        <taxon>Steinernematidae</taxon>
        <taxon>Steinernema</taxon>
    </lineage>
</organism>
<dbReference type="AlphaFoldDB" id="A0A1I8AEN4"/>
<evidence type="ECO:0000313" key="11">
    <source>
        <dbReference type="WBParaSite" id="L893_g4957.t1"/>
    </source>
</evidence>
<feature type="domain" description="STAC3-related SH3" evidence="9">
    <location>
        <begin position="360"/>
        <end position="418"/>
    </location>
</feature>
<dbReference type="GO" id="GO:0005737">
    <property type="term" value="C:cytoplasm"/>
    <property type="evidence" value="ECO:0007669"/>
    <property type="project" value="UniProtKB-SubCell"/>
</dbReference>
<evidence type="ECO:0000256" key="1">
    <source>
        <dbReference type="ARBA" id="ARBA00004236"/>
    </source>
</evidence>
<dbReference type="Pfam" id="PF26085">
    <property type="entry name" value="SH3_20"/>
    <property type="match status" value="1"/>
</dbReference>
<keyword evidence="4" id="KW-0963">Cytoplasm</keyword>
<dbReference type="GO" id="GO:1903078">
    <property type="term" value="P:positive regulation of protein localization to plasma membrane"/>
    <property type="evidence" value="ECO:0007669"/>
    <property type="project" value="TreeGrafter"/>
</dbReference>
<keyword evidence="5" id="KW-0677">Repeat</keyword>
<dbReference type="GO" id="GO:0005886">
    <property type="term" value="C:plasma membrane"/>
    <property type="evidence" value="ECO:0007669"/>
    <property type="project" value="UniProtKB-SubCell"/>
</dbReference>
<name>A0A1I8AEN4_9BILA</name>
<accession>A0A1I8AEN4</accession>
<proteinExistence type="predicted"/>
<evidence type="ECO:0000256" key="3">
    <source>
        <dbReference type="ARBA" id="ARBA00022475"/>
    </source>
</evidence>
<dbReference type="InterPro" id="IPR059031">
    <property type="entry name" value="SH3_20"/>
</dbReference>
<dbReference type="InterPro" id="IPR039688">
    <property type="entry name" value="STAC1/2/3"/>
</dbReference>
<evidence type="ECO:0000256" key="7">
    <source>
        <dbReference type="ARBA" id="ARBA00023136"/>
    </source>
</evidence>
<dbReference type="GO" id="GO:0008270">
    <property type="term" value="F:zinc ion binding"/>
    <property type="evidence" value="ECO:0007669"/>
    <property type="project" value="UniProtKB-KW"/>
</dbReference>
<comment type="subcellular location">
    <subcellularLocation>
        <location evidence="1">Cell membrane</location>
    </subcellularLocation>
    <subcellularLocation>
        <location evidence="2">Cytoplasm</location>
    </subcellularLocation>
</comment>
<keyword evidence="3" id="KW-1003">Cell membrane</keyword>
<dbReference type="Proteomes" id="UP000095287">
    <property type="component" value="Unplaced"/>
</dbReference>
<keyword evidence="6" id="KW-0479">Metal-binding</keyword>
<sequence length="418" mass="45977">MTSRRASLPPTPLVLGGSTPPYRALPSAVSAAPDRRNRLFSRPSQPALYTGPAHPQVFNTTHRASQPTLTVVHFDVEAKRGDAPAQPLLYYRDHLGPQHHSPKTVRKLPKASEKRILKRATQSDLAFRFQRHNEPVANDAATTNAIEEVVDPVYLALKQATGKYGRRGSSAHNFADSASPSPRNLSQVSLQDSGYAEASSSQGQLLGSTPQLDISGSSSRRRAPKLNKQMKSLSLDCAEMPPPVNNALRSPYRNKPSQRTQGRGYTGSGEMSDWERSCSPNVPSPRRLPSSPAVLPKTTRAPSHIVIHEYLSGEAGPLYLGDRMHIVDNGDPDWLHGFKDGDRLEQLITFPSTCVAAVHSGEQPMRITQNVYIPDAKLRLYRDQVVFAQADSIRDGRVLVRNEHNALANCPLQYLTLL</sequence>
<evidence type="ECO:0000256" key="2">
    <source>
        <dbReference type="ARBA" id="ARBA00004496"/>
    </source>
</evidence>
<feature type="region of interest" description="Disordered" evidence="8">
    <location>
        <begin position="165"/>
        <end position="296"/>
    </location>
</feature>
<protein>
    <submittedName>
        <fullName evidence="11">SH3 domain-containing protein</fullName>
    </submittedName>
</protein>
<keyword evidence="10" id="KW-1185">Reference proteome</keyword>
<evidence type="ECO:0000313" key="10">
    <source>
        <dbReference type="Proteomes" id="UP000095287"/>
    </source>
</evidence>
<keyword evidence="6" id="KW-0863">Zinc-finger</keyword>
<dbReference type="GO" id="GO:0003009">
    <property type="term" value="P:skeletal muscle contraction"/>
    <property type="evidence" value="ECO:0007669"/>
    <property type="project" value="TreeGrafter"/>
</dbReference>